<keyword evidence="1" id="KW-0812">Transmembrane</keyword>
<gene>
    <name evidence="2" type="ORF">POTOM_002080</name>
</gene>
<organism evidence="2 3">
    <name type="scientific">Populus tomentosa</name>
    <name type="common">Chinese white poplar</name>
    <dbReference type="NCBI Taxonomy" id="118781"/>
    <lineage>
        <taxon>Eukaryota</taxon>
        <taxon>Viridiplantae</taxon>
        <taxon>Streptophyta</taxon>
        <taxon>Embryophyta</taxon>
        <taxon>Tracheophyta</taxon>
        <taxon>Spermatophyta</taxon>
        <taxon>Magnoliopsida</taxon>
        <taxon>eudicotyledons</taxon>
        <taxon>Gunneridae</taxon>
        <taxon>Pentapetalae</taxon>
        <taxon>rosids</taxon>
        <taxon>fabids</taxon>
        <taxon>Malpighiales</taxon>
        <taxon>Salicaceae</taxon>
        <taxon>Saliceae</taxon>
        <taxon>Populus</taxon>
    </lineage>
</organism>
<accession>A0A8X8DJ67</accession>
<evidence type="ECO:0000313" key="2">
    <source>
        <dbReference type="EMBL" id="KAG6792915.1"/>
    </source>
</evidence>
<dbReference type="EMBL" id="JAAWWB010000001">
    <property type="protein sequence ID" value="KAG6792915.1"/>
    <property type="molecule type" value="Genomic_DNA"/>
</dbReference>
<name>A0A8X8DJ67_POPTO</name>
<dbReference type="PANTHER" id="PTHR33659:SF6">
    <property type="entry name" value="ARABINOGALACTAN PEPTIDE"/>
    <property type="match status" value="1"/>
</dbReference>
<keyword evidence="3" id="KW-1185">Reference proteome</keyword>
<protein>
    <submittedName>
        <fullName evidence="2">Uncharacterized protein</fullName>
    </submittedName>
</protein>
<keyword evidence="1" id="KW-0472">Membrane</keyword>
<comment type="caution">
    <text evidence="2">The sequence shown here is derived from an EMBL/GenBank/DDBJ whole genome shotgun (WGS) entry which is preliminary data.</text>
</comment>
<feature type="transmembrane region" description="Helical" evidence="1">
    <location>
        <begin position="72"/>
        <end position="91"/>
    </location>
</feature>
<dbReference type="AlphaFoldDB" id="A0A8X8DJ67"/>
<evidence type="ECO:0000256" key="1">
    <source>
        <dbReference type="SAM" id="Phobius"/>
    </source>
</evidence>
<evidence type="ECO:0000313" key="3">
    <source>
        <dbReference type="Proteomes" id="UP000886885"/>
    </source>
</evidence>
<sequence length="93" mass="9645">MWIASKTLPLLAGIKRLSVVTCEHGTAVPASTLKAMAIVFVVAMYSATVTAQDFEMAPAPAPTMDKGAACSLGMSGAVFCSTLLFSLLALLKH</sequence>
<keyword evidence="1" id="KW-1133">Transmembrane helix</keyword>
<dbReference type="Proteomes" id="UP000886885">
    <property type="component" value="Chromosome 1A"/>
</dbReference>
<dbReference type="OrthoDB" id="851643at2759"/>
<proteinExistence type="predicted"/>
<reference evidence="2" key="1">
    <citation type="journal article" date="2020" name="bioRxiv">
        <title>Hybrid origin of Populus tomentosa Carr. identified through genome sequencing and phylogenomic analysis.</title>
        <authorList>
            <person name="An X."/>
            <person name="Gao K."/>
            <person name="Chen Z."/>
            <person name="Li J."/>
            <person name="Yang X."/>
            <person name="Yang X."/>
            <person name="Zhou J."/>
            <person name="Guo T."/>
            <person name="Zhao T."/>
            <person name="Huang S."/>
            <person name="Miao D."/>
            <person name="Khan W.U."/>
            <person name="Rao P."/>
            <person name="Ye M."/>
            <person name="Lei B."/>
            <person name="Liao W."/>
            <person name="Wang J."/>
            <person name="Ji L."/>
            <person name="Li Y."/>
            <person name="Guo B."/>
            <person name="Mustafa N.S."/>
            <person name="Li S."/>
            <person name="Yun Q."/>
            <person name="Keller S.R."/>
            <person name="Mao J."/>
            <person name="Zhang R."/>
            <person name="Strauss S.H."/>
        </authorList>
    </citation>
    <scope>NUCLEOTIDE SEQUENCE</scope>
    <source>
        <strain evidence="2">GM15</strain>
        <tissue evidence="2">Leaf</tissue>
    </source>
</reference>
<feature type="transmembrane region" description="Helical" evidence="1">
    <location>
        <begin position="33"/>
        <end position="52"/>
    </location>
</feature>
<dbReference type="PANTHER" id="PTHR33659">
    <property type="entry name" value="PROTEIN, PUTATIVE-RELATED-RELATED"/>
    <property type="match status" value="1"/>
</dbReference>